<dbReference type="GO" id="GO:0030288">
    <property type="term" value="C:outer membrane-bounded periplasmic space"/>
    <property type="evidence" value="ECO:0007669"/>
    <property type="project" value="TreeGrafter"/>
</dbReference>
<comment type="similarity">
    <text evidence="1">Belongs to the peptidase S41A family.</text>
</comment>
<dbReference type="AlphaFoldDB" id="A0A1V4GUG2"/>
<dbReference type="Gene3D" id="2.30.42.10">
    <property type="match status" value="1"/>
</dbReference>
<dbReference type="Gene3D" id="3.30.750.44">
    <property type="match status" value="1"/>
</dbReference>
<dbReference type="Proteomes" id="UP000191025">
    <property type="component" value="Unassembled WGS sequence"/>
</dbReference>
<dbReference type="GO" id="GO:0007165">
    <property type="term" value="P:signal transduction"/>
    <property type="evidence" value="ECO:0007669"/>
    <property type="project" value="TreeGrafter"/>
</dbReference>
<dbReference type="PANTHER" id="PTHR32060">
    <property type="entry name" value="TAIL-SPECIFIC PROTEASE"/>
    <property type="match status" value="1"/>
</dbReference>
<accession>A0A1V4GUG2</accession>
<name>A0A1V4GUG2_MORLA</name>
<evidence type="ECO:0000256" key="1">
    <source>
        <dbReference type="ARBA" id="ARBA00009179"/>
    </source>
</evidence>
<dbReference type="PROSITE" id="PS50106">
    <property type="entry name" value="PDZ"/>
    <property type="match status" value="1"/>
</dbReference>
<dbReference type="SMART" id="SM00228">
    <property type="entry name" value="PDZ"/>
    <property type="match status" value="1"/>
</dbReference>
<dbReference type="PANTHER" id="PTHR32060:SF30">
    <property type="entry name" value="CARBOXY-TERMINAL PROCESSING PROTEASE CTPA"/>
    <property type="match status" value="1"/>
</dbReference>
<dbReference type="InterPro" id="IPR041489">
    <property type="entry name" value="PDZ_6"/>
</dbReference>
<dbReference type="GO" id="GO:0004175">
    <property type="term" value="F:endopeptidase activity"/>
    <property type="evidence" value="ECO:0007669"/>
    <property type="project" value="TreeGrafter"/>
</dbReference>
<dbReference type="GO" id="GO:0008236">
    <property type="term" value="F:serine-type peptidase activity"/>
    <property type="evidence" value="ECO:0007669"/>
    <property type="project" value="UniProtKB-KW"/>
</dbReference>
<keyword evidence="4" id="KW-0720">Serine protease</keyword>
<dbReference type="SUPFAM" id="SSF50156">
    <property type="entry name" value="PDZ domain-like"/>
    <property type="match status" value="1"/>
</dbReference>
<dbReference type="InterPro" id="IPR036034">
    <property type="entry name" value="PDZ_sf"/>
</dbReference>
<sequence length="410" mass="43759">MADGEQMNAQDPTSPTLDALESKPNTLHGIEGLHQGRVPLGAVSPNTLKTFVSVVDLVRRDYVEEVNDEKLFENAMSGMLTGLDSHAEFLDKEAFVNLQSFTAGNVANIGLSAVWQDDESHWVITSVHEDSSAKRAGVKVGDYLHQVGETKLDESHSENDVKQLLSGISGTQVDIVVSHAGRSKRRLTAQRNEVLKSNVETAIVGGVVIIKLPVFQNNTRQQILESLGQASVPITGVILDVRNNPGGVLESAGAVASLFMRNQTLVQVAGRQGVERELRTEGSPLLIDLPVMILQNRYSASAAEVLASSLQSQKRALIVGETSYGKGSVQSVIPIGDGQAVKMTTAHYLTADGQRIDGVGVVPDVAFDRSAELAPTMMAISGDVWLSQALILMDGAKLETGVDFAPVGGF</sequence>
<dbReference type="InterPro" id="IPR004447">
    <property type="entry name" value="Peptidase_S41A"/>
</dbReference>
<evidence type="ECO:0000256" key="5">
    <source>
        <dbReference type="SAM" id="MobiDB-lite"/>
    </source>
</evidence>
<reference evidence="8" key="1">
    <citation type="submission" date="2017-03" db="EMBL/GenBank/DDBJ databases">
        <title>Draft genome sequence of Moraxella equi CCUG 4950T type strain.</title>
        <authorList>
            <person name="Salva-Serra F."/>
            <person name="Engstrom-Jakobsson H."/>
            <person name="Thorell K."/>
            <person name="Jaen-Luchoro D."/>
            <person name="Gonzales-Siles L."/>
            <person name="Karlsson R."/>
            <person name="Yazdan S."/>
            <person name="Boulund F."/>
            <person name="Johnning A."/>
            <person name="Engstrand L."/>
            <person name="Kristiansson E."/>
            <person name="Moore E."/>
        </authorList>
    </citation>
    <scope>NUCLEOTIDE SEQUENCE [LARGE SCALE GENOMIC DNA]</scope>
    <source>
        <strain evidence="8">CCUG 4441</strain>
    </source>
</reference>
<comment type="caution">
    <text evidence="7">The sequence shown here is derived from an EMBL/GenBank/DDBJ whole genome shotgun (WGS) entry which is preliminary data.</text>
</comment>
<dbReference type="SMART" id="SM00245">
    <property type="entry name" value="TSPc"/>
    <property type="match status" value="1"/>
</dbReference>
<dbReference type="InterPro" id="IPR005151">
    <property type="entry name" value="Tail-specific_protease"/>
</dbReference>
<gene>
    <name evidence="7" type="ORF">B5J94_07635</name>
</gene>
<dbReference type="Pfam" id="PF17820">
    <property type="entry name" value="PDZ_6"/>
    <property type="match status" value="1"/>
</dbReference>
<proteinExistence type="inferred from homology"/>
<evidence type="ECO:0000313" key="8">
    <source>
        <dbReference type="Proteomes" id="UP000191025"/>
    </source>
</evidence>
<organism evidence="7 8">
    <name type="scientific">Moraxella lacunata</name>
    <dbReference type="NCBI Taxonomy" id="477"/>
    <lineage>
        <taxon>Bacteria</taxon>
        <taxon>Pseudomonadati</taxon>
        <taxon>Pseudomonadota</taxon>
        <taxon>Gammaproteobacteria</taxon>
        <taxon>Moraxellales</taxon>
        <taxon>Moraxellaceae</taxon>
        <taxon>Moraxella</taxon>
    </lineage>
</organism>
<dbReference type="CDD" id="cd07560">
    <property type="entry name" value="Peptidase_S41_CPP"/>
    <property type="match status" value="1"/>
</dbReference>
<feature type="region of interest" description="Disordered" evidence="5">
    <location>
        <begin position="1"/>
        <end position="23"/>
    </location>
</feature>
<dbReference type="GO" id="GO:0006508">
    <property type="term" value="P:proteolysis"/>
    <property type="evidence" value="ECO:0007669"/>
    <property type="project" value="UniProtKB-KW"/>
</dbReference>
<dbReference type="Pfam" id="PF03572">
    <property type="entry name" value="Peptidase_S41"/>
    <property type="match status" value="1"/>
</dbReference>
<evidence type="ECO:0000256" key="4">
    <source>
        <dbReference type="ARBA" id="ARBA00022825"/>
    </source>
</evidence>
<protein>
    <submittedName>
        <fullName evidence="7">Peptidase</fullName>
    </submittedName>
</protein>
<evidence type="ECO:0000256" key="3">
    <source>
        <dbReference type="ARBA" id="ARBA00022801"/>
    </source>
</evidence>
<evidence type="ECO:0000259" key="6">
    <source>
        <dbReference type="PROSITE" id="PS50106"/>
    </source>
</evidence>
<keyword evidence="2" id="KW-0645">Protease</keyword>
<dbReference type="SUPFAM" id="SSF52096">
    <property type="entry name" value="ClpP/crotonase"/>
    <property type="match status" value="1"/>
</dbReference>
<keyword evidence="3" id="KW-0378">Hydrolase</keyword>
<feature type="domain" description="PDZ" evidence="6">
    <location>
        <begin position="95"/>
        <end position="165"/>
    </location>
</feature>
<dbReference type="Gene3D" id="3.90.226.10">
    <property type="entry name" value="2-enoyl-CoA Hydratase, Chain A, domain 1"/>
    <property type="match status" value="1"/>
</dbReference>
<evidence type="ECO:0000256" key="2">
    <source>
        <dbReference type="ARBA" id="ARBA00022670"/>
    </source>
</evidence>
<evidence type="ECO:0000313" key="7">
    <source>
        <dbReference type="EMBL" id="OPH36243.1"/>
    </source>
</evidence>
<dbReference type="EMBL" id="MXAN01000051">
    <property type="protein sequence ID" value="OPH36243.1"/>
    <property type="molecule type" value="Genomic_DNA"/>
</dbReference>
<feature type="compositionally biased region" description="Polar residues" evidence="5">
    <location>
        <begin position="7"/>
        <end position="16"/>
    </location>
</feature>
<dbReference type="InterPro" id="IPR029045">
    <property type="entry name" value="ClpP/crotonase-like_dom_sf"/>
</dbReference>
<dbReference type="InterPro" id="IPR001478">
    <property type="entry name" value="PDZ"/>
</dbReference>